<evidence type="ECO:0000313" key="4">
    <source>
        <dbReference type="Proteomes" id="UP000018144"/>
    </source>
</evidence>
<dbReference type="Proteomes" id="UP000018144">
    <property type="component" value="Unassembled WGS sequence"/>
</dbReference>
<evidence type="ECO:0008006" key="5">
    <source>
        <dbReference type="Google" id="ProtNLM"/>
    </source>
</evidence>
<gene>
    <name evidence="3" type="ORF">PCON_02534</name>
</gene>
<dbReference type="OrthoDB" id="5342507at2759"/>
<dbReference type="STRING" id="1076935.U4LPG3"/>
<feature type="transmembrane region" description="Helical" evidence="2">
    <location>
        <begin position="68"/>
        <end position="90"/>
    </location>
</feature>
<feature type="compositionally biased region" description="Basic and acidic residues" evidence="1">
    <location>
        <begin position="215"/>
        <end position="227"/>
    </location>
</feature>
<feature type="transmembrane region" description="Helical" evidence="2">
    <location>
        <begin position="110"/>
        <end position="133"/>
    </location>
</feature>
<name>U4LPG3_PYROM</name>
<protein>
    <recommendedName>
        <fullName evidence="5">MARVEL domain-containing protein</fullName>
    </recommendedName>
</protein>
<keyword evidence="2" id="KW-0472">Membrane</keyword>
<keyword evidence="2" id="KW-1133">Transmembrane helix</keyword>
<proteinExistence type="predicted"/>
<sequence length="235" mass="24960">MGILHIALRVLTLLSSAYILGLSAHRISQVRPNLSKSLWSTSIISGAATLWALISLFILLLAKLAPFLLLPAGILDLLFCGGMVAIAILYRRSAGANCGRGTDSSRDCNLNKAAFALAVASAVLFLLLAIMAWRRYSAYKKNRGFGPSPANNYSTAPAVTGPVVAKETGGTFTAGNNRYSGVSEDAAGYTRAPHRNGLGGAGYREPTRATQVEKGSFDPELGHREGQQVRGYQAF</sequence>
<keyword evidence="2" id="KW-0812">Transmembrane</keyword>
<keyword evidence="4" id="KW-1185">Reference proteome</keyword>
<feature type="region of interest" description="Disordered" evidence="1">
    <location>
        <begin position="215"/>
        <end position="235"/>
    </location>
</feature>
<organism evidence="3 4">
    <name type="scientific">Pyronema omphalodes (strain CBS 100304)</name>
    <name type="common">Pyronema confluens</name>
    <dbReference type="NCBI Taxonomy" id="1076935"/>
    <lineage>
        <taxon>Eukaryota</taxon>
        <taxon>Fungi</taxon>
        <taxon>Dikarya</taxon>
        <taxon>Ascomycota</taxon>
        <taxon>Pezizomycotina</taxon>
        <taxon>Pezizomycetes</taxon>
        <taxon>Pezizales</taxon>
        <taxon>Pyronemataceae</taxon>
        <taxon>Pyronema</taxon>
    </lineage>
</organism>
<reference evidence="3 4" key="1">
    <citation type="journal article" date="2013" name="PLoS Genet.">
        <title>The genome and development-dependent transcriptomes of Pyronema confluens: a window into fungal evolution.</title>
        <authorList>
            <person name="Traeger S."/>
            <person name="Altegoer F."/>
            <person name="Freitag M."/>
            <person name="Gabaldon T."/>
            <person name="Kempken F."/>
            <person name="Kumar A."/>
            <person name="Marcet-Houben M."/>
            <person name="Poggeler S."/>
            <person name="Stajich J.E."/>
            <person name="Nowrousian M."/>
        </authorList>
    </citation>
    <scope>NUCLEOTIDE SEQUENCE [LARGE SCALE GENOMIC DNA]</scope>
    <source>
        <strain evidence="4">CBS 100304</strain>
        <tissue evidence="3">Vegetative mycelium</tissue>
    </source>
</reference>
<evidence type="ECO:0000256" key="2">
    <source>
        <dbReference type="SAM" id="Phobius"/>
    </source>
</evidence>
<dbReference type="EMBL" id="HF936296">
    <property type="protein sequence ID" value="CCX34056.1"/>
    <property type="molecule type" value="Genomic_DNA"/>
</dbReference>
<evidence type="ECO:0000256" key="1">
    <source>
        <dbReference type="SAM" id="MobiDB-lite"/>
    </source>
</evidence>
<dbReference type="eggNOG" id="ENOG502SP9C">
    <property type="taxonomic scope" value="Eukaryota"/>
</dbReference>
<dbReference type="AlphaFoldDB" id="U4LPG3"/>
<evidence type="ECO:0000313" key="3">
    <source>
        <dbReference type="EMBL" id="CCX34056.1"/>
    </source>
</evidence>
<accession>U4LPG3</accession>
<feature type="transmembrane region" description="Helical" evidence="2">
    <location>
        <begin position="37"/>
        <end position="61"/>
    </location>
</feature>